<dbReference type="PANTHER" id="PTHR43437:SF3">
    <property type="entry name" value="HYDROXYACYL-THIOESTER DEHYDRATASE TYPE 2, MITOCHONDRIAL"/>
    <property type="match status" value="1"/>
</dbReference>
<dbReference type="PANTHER" id="PTHR43437">
    <property type="entry name" value="HYDROXYACYL-THIOESTER DEHYDRATASE TYPE 2, MITOCHONDRIAL-RELATED"/>
    <property type="match status" value="1"/>
</dbReference>
<name>I0YTN8_COCSC</name>
<dbReference type="GO" id="GO:0019171">
    <property type="term" value="F:(3R)-hydroxyacyl-[acyl-carrier-protein] dehydratase activity"/>
    <property type="evidence" value="ECO:0007669"/>
    <property type="project" value="TreeGrafter"/>
</dbReference>
<dbReference type="EMBL" id="AGSI01000011">
    <property type="protein sequence ID" value="EIE21757.1"/>
    <property type="molecule type" value="Genomic_DNA"/>
</dbReference>
<accession>I0YTN8</accession>
<dbReference type="KEGG" id="csl:COCSUDRAFT_33546"/>
<dbReference type="InterPro" id="IPR029069">
    <property type="entry name" value="HotDog_dom_sf"/>
</dbReference>
<dbReference type="InterPro" id="IPR002539">
    <property type="entry name" value="MaoC-like_dom"/>
</dbReference>
<comment type="caution">
    <text evidence="2">The sequence shown here is derived from an EMBL/GenBank/DDBJ whole genome shotgun (WGS) entry which is preliminary data.</text>
</comment>
<dbReference type="GO" id="GO:0005739">
    <property type="term" value="C:mitochondrion"/>
    <property type="evidence" value="ECO:0007669"/>
    <property type="project" value="TreeGrafter"/>
</dbReference>
<evidence type="ECO:0000259" key="1">
    <source>
        <dbReference type="Pfam" id="PF01575"/>
    </source>
</evidence>
<reference evidence="2 3" key="1">
    <citation type="journal article" date="2012" name="Genome Biol.">
        <title>The genome of the polar eukaryotic microalga coccomyxa subellipsoidea reveals traits of cold adaptation.</title>
        <authorList>
            <person name="Blanc G."/>
            <person name="Agarkova I."/>
            <person name="Grimwood J."/>
            <person name="Kuo A."/>
            <person name="Brueggeman A."/>
            <person name="Dunigan D."/>
            <person name="Gurnon J."/>
            <person name="Ladunga I."/>
            <person name="Lindquist E."/>
            <person name="Lucas S."/>
            <person name="Pangilinan J."/>
            <person name="Proschold T."/>
            <person name="Salamov A."/>
            <person name="Schmutz J."/>
            <person name="Weeks D."/>
            <person name="Yamada T."/>
            <person name="Claverie J.M."/>
            <person name="Grigoriev I."/>
            <person name="Van Etten J."/>
            <person name="Lomsadze A."/>
            <person name="Borodovsky M."/>
        </authorList>
    </citation>
    <scope>NUCLEOTIDE SEQUENCE [LARGE SCALE GENOMIC DNA]</scope>
    <source>
        <strain evidence="2 3">C-169</strain>
    </source>
</reference>
<dbReference type="AlphaFoldDB" id="I0YTN8"/>
<organism evidence="2 3">
    <name type="scientific">Coccomyxa subellipsoidea (strain C-169)</name>
    <name type="common">Green microalga</name>
    <dbReference type="NCBI Taxonomy" id="574566"/>
    <lineage>
        <taxon>Eukaryota</taxon>
        <taxon>Viridiplantae</taxon>
        <taxon>Chlorophyta</taxon>
        <taxon>core chlorophytes</taxon>
        <taxon>Trebouxiophyceae</taxon>
        <taxon>Trebouxiophyceae incertae sedis</taxon>
        <taxon>Coccomyxaceae</taxon>
        <taxon>Coccomyxa</taxon>
        <taxon>Coccomyxa subellipsoidea</taxon>
    </lineage>
</organism>
<protein>
    <submittedName>
        <fullName evidence="2">Thioesterase/thiol ester dehydrase-isomerase</fullName>
    </submittedName>
</protein>
<evidence type="ECO:0000313" key="3">
    <source>
        <dbReference type="Proteomes" id="UP000007264"/>
    </source>
</evidence>
<sequence length="170" mass="17846">MLKKASGAFLGQSLRLLAASPNQKLSTTVRSCVCTSEKSSKGLQVGDVLECRRTFSQDDIRSFVTTTGDSNPIHTDCKAAKASNFQGPVLPGVLCASLFPALIGSTFPGAIYLSQTLKFRKPALAGESVIARITVDSVSDSRVAFKTECLSDSGTVLVDGVAVALISTKQ</sequence>
<dbReference type="RefSeq" id="XP_005646301.1">
    <property type="nucleotide sequence ID" value="XM_005646244.1"/>
</dbReference>
<dbReference type="Proteomes" id="UP000007264">
    <property type="component" value="Unassembled WGS sequence"/>
</dbReference>
<dbReference type="GeneID" id="17039741"/>
<dbReference type="InterPro" id="IPR050965">
    <property type="entry name" value="UPF0336/Enoyl-CoA_hydratase"/>
</dbReference>
<feature type="domain" description="MaoC-like" evidence="1">
    <location>
        <begin position="52"/>
        <end position="141"/>
    </location>
</feature>
<dbReference type="GO" id="GO:0006633">
    <property type="term" value="P:fatty acid biosynthetic process"/>
    <property type="evidence" value="ECO:0007669"/>
    <property type="project" value="TreeGrafter"/>
</dbReference>
<dbReference type="Gene3D" id="3.10.129.10">
    <property type="entry name" value="Hotdog Thioesterase"/>
    <property type="match status" value="1"/>
</dbReference>
<dbReference type="GO" id="GO:0016853">
    <property type="term" value="F:isomerase activity"/>
    <property type="evidence" value="ECO:0007669"/>
    <property type="project" value="UniProtKB-KW"/>
</dbReference>
<dbReference type="STRING" id="574566.I0YTN8"/>
<dbReference type="Pfam" id="PF01575">
    <property type="entry name" value="MaoC_dehydratas"/>
    <property type="match status" value="1"/>
</dbReference>
<dbReference type="CDD" id="cd03449">
    <property type="entry name" value="R_hydratase"/>
    <property type="match status" value="1"/>
</dbReference>
<gene>
    <name evidence="2" type="ORF">COCSUDRAFT_33546</name>
</gene>
<keyword evidence="3" id="KW-1185">Reference proteome</keyword>
<dbReference type="OrthoDB" id="3592703at2759"/>
<evidence type="ECO:0000313" key="2">
    <source>
        <dbReference type="EMBL" id="EIE21757.1"/>
    </source>
</evidence>
<dbReference type="eggNOG" id="KOG1206">
    <property type="taxonomic scope" value="Eukaryota"/>
</dbReference>
<dbReference type="SUPFAM" id="SSF54637">
    <property type="entry name" value="Thioesterase/thiol ester dehydrase-isomerase"/>
    <property type="match status" value="1"/>
</dbReference>
<proteinExistence type="predicted"/>